<reference evidence="10 11" key="1">
    <citation type="submission" date="2023-08" db="EMBL/GenBank/DDBJ databases">
        <authorList>
            <person name="Park J.-S."/>
        </authorList>
    </citation>
    <scope>NUCLEOTIDE SEQUENCE [LARGE SCALE GENOMIC DNA]</scope>
    <source>
        <strain evidence="10 11">2205SS18-9</strain>
    </source>
</reference>
<comment type="cofactor">
    <cofactor evidence="1 5">
        <name>FAD</name>
        <dbReference type="ChEBI" id="CHEBI:57692"/>
    </cofactor>
</comment>
<dbReference type="PANTHER" id="PTHR43884">
    <property type="entry name" value="ACYL-COA DEHYDROGENASE"/>
    <property type="match status" value="1"/>
</dbReference>
<comment type="similarity">
    <text evidence="2 5">Belongs to the acyl-CoA dehydrogenase family.</text>
</comment>
<evidence type="ECO:0000313" key="10">
    <source>
        <dbReference type="EMBL" id="MDP5276692.1"/>
    </source>
</evidence>
<dbReference type="EMBL" id="JAVAMP010000017">
    <property type="protein sequence ID" value="MDP5276692.1"/>
    <property type="molecule type" value="Genomic_DNA"/>
</dbReference>
<dbReference type="Pfam" id="PF21263">
    <property type="entry name" value="Acyl-CoA-dh_C"/>
    <property type="match status" value="1"/>
</dbReference>
<dbReference type="PANTHER" id="PTHR43884:SF12">
    <property type="entry name" value="ISOVALERYL-COA DEHYDROGENASE, MITOCHONDRIAL-RELATED"/>
    <property type="match status" value="1"/>
</dbReference>
<dbReference type="InterPro" id="IPR006091">
    <property type="entry name" value="Acyl-CoA_Oxase/DH_mid-dom"/>
</dbReference>
<dbReference type="InterPro" id="IPR009100">
    <property type="entry name" value="AcylCoA_DH/oxidase_NM_dom_sf"/>
</dbReference>
<name>A0ABT9J5F4_9BACL</name>
<dbReference type="Pfam" id="PF00441">
    <property type="entry name" value="Acyl-CoA_dh_1"/>
    <property type="match status" value="1"/>
</dbReference>
<evidence type="ECO:0000256" key="2">
    <source>
        <dbReference type="ARBA" id="ARBA00009347"/>
    </source>
</evidence>
<gene>
    <name evidence="10" type="ORF">Q5Y73_21595</name>
</gene>
<dbReference type="Proteomes" id="UP001231941">
    <property type="component" value="Unassembled WGS sequence"/>
</dbReference>
<dbReference type="Pfam" id="PF02770">
    <property type="entry name" value="Acyl-CoA_dh_M"/>
    <property type="match status" value="1"/>
</dbReference>
<protein>
    <submittedName>
        <fullName evidence="10">Acyl-CoA dehydrogenase family protein</fullName>
    </submittedName>
</protein>
<dbReference type="RefSeq" id="WP_305994001.1">
    <property type="nucleotide sequence ID" value="NZ_JAVAMP010000017.1"/>
</dbReference>
<keyword evidence="11" id="KW-1185">Reference proteome</keyword>
<dbReference type="PROSITE" id="PS00073">
    <property type="entry name" value="ACYL_COA_DH_2"/>
    <property type="match status" value="1"/>
</dbReference>
<keyword evidence="4 5" id="KW-0274">FAD</keyword>
<feature type="domain" description="Acyl-CoA dehydrogenase/oxidase C-terminal" evidence="6">
    <location>
        <begin position="250"/>
        <end position="412"/>
    </location>
</feature>
<evidence type="ECO:0000259" key="7">
    <source>
        <dbReference type="Pfam" id="PF02770"/>
    </source>
</evidence>
<dbReference type="InterPro" id="IPR049426">
    <property type="entry name" value="Acyl-CoA-dh-like_C"/>
</dbReference>
<dbReference type="Pfam" id="PF02771">
    <property type="entry name" value="Acyl-CoA_dh_N"/>
    <property type="match status" value="1"/>
</dbReference>
<sequence length="592" mass="66099">MKANNLMKGGSFLVAEVDASTIFTPEDFNEEHLMIANLTEDFIDQEIDPYDEVLERQDFTLLLKLIKKAGEVGLLGAAVPEAYGGTNLDRVSSTLIYEKMVRSSSYSLTLSAHIGIGTLPIVLFGTKQQQQKYLPHSVRGDQVFAYCLTEPSSGSDALSAKTTAVLSEDGAHYLLNGTKQFITNAAFADVFIVYAKVDSKHFSAFIVEKKFQGVSTGAEEKKMGIKGSSTRQLILEDVKVPVENVLGEVGKGHVIAFNILNLGRHSLAAGCVGSSKWAVELAVGYACRRKQFNQTIAEFPLIQKKLADMAIFTYAAESIVYRTAGLMDTFKKTVDPNVANHEQTIEGIAEYAIECSMNKVFATECLDFVADEGLQIHGGYGFTQEYKIERIYRDSRINRIFEGTNEINRLLIPGLLFRRATKGDLSLFESAKKLEQELITYIPSTWDMGVPFLQEKAMLSSAKRIFLMIVGIAIEKYKQQIEEQQEILEIIANVSMQVFSMESVILRTNKAVDKEGIVRAKQKWNMTSAFTQESFSKIESMAKEALVIMEDGDQLKMKLAMLKKLVRFHPKNLLPIKRQIAEKIIEQGKYVV</sequence>
<evidence type="ECO:0000259" key="8">
    <source>
        <dbReference type="Pfam" id="PF02771"/>
    </source>
</evidence>
<feature type="domain" description="Acyl-CoA dehydrogenase/oxidase N-terminal" evidence="8">
    <location>
        <begin position="29"/>
        <end position="141"/>
    </location>
</feature>
<feature type="domain" description="Acyl-CoA oxidase/dehydrogenase middle" evidence="7">
    <location>
        <begin position="145"/>
        <end position="238"/>
    </location>
</feature>
<evidence type="ECO:0000256" key="1">
    <source>
        <dbReference type="ARBA" id="ARBA00001974"/>
    </source>
</evidence>
<dbReference type="InterPro" id="IPR036250">
    <property type="entry name" value="AcylCo_DH-like_C"/>
</dbReference>
<comment type="caution">
    <text evidence="10">The sequence shown here is derived from an EMBL/GenBank/DDBJ whole genome shotgun (WGS) entry which is preliminary data.</text>
</comment>
<dbReference type="Gene3D" id="1.20.140.10">
    <property type="entry name" value="Butyryl-CoA Dehydrogenase, subunit A, domain 3"/>
    <property type="match status" value="2"/>
</dbReference>
<evidence type="ECO:0000256" key="5">
    <source>
        <dbReference type="RuleBase" id="RU362125"/>
    </source>
</evidence>
<dbReference type="InterPro" id="IPR006089">
    <property type="entry name" value="Acyl-CoA_DH_CS"/>
</dbReference>
<evidence type="ECO:0000313" key="11">
    <source>
        <dbReference type="Proteomes" id="UP001231941"/>
    </source>
</evidence>
<dbReference type="SUPFAM" id="SSF56645">
    <property type="entry name" value="Acyl-CoA dehydrogenase NM domain-like"/>
    <property type="match status" value="1"/>
</dbReference>
<dbReference type="SUPFAM" id="SSF47203">
    <property type="entry name" value="Acyl-CoA dehydrogenase C-terminal domain-like"/>
    <property type="match status" value="1"/>
</dbReference>
<dbReference type="InterPro" id="IPR037069">
    <property type="entry name" value="AcylCoA_DH/ox_N_sf"/>
</dbReference>
<dbReference type="InterPro" id="IPR009075">
    <property type="entry name" value="AcylCo_DH/oxidase_C"/>
</dbReference>
<feature type="domain" description="Acyl-CoA dehydrogenase-like C-terminal" evidence="9">
    <location>
        <begin position="462"/>
        <end position="564"/>
    </location>
</feature>
<keyword evidence="3 5" id="KW-0285">Flavoprotein</keyword>
<evidence type="ECO:0000256" key="3">
    <source>
        <dbReference type="ARBA" id="ARBA00022630"/>
    </source>
</evidence>
<proteinExistence type="inferred from homology"/>
<dbReference type="Gene3D" id="2.40.110.10">
    <property type="entry name" value="Butyryl-CoA Dehydrogenase, subunit A, domain 2"/>
    <property type="match status" value="1"/>
</dbReference>
<dbReference type="InterPro" id="IPR046373">
    <property type="entry name" value="Acyl-CoA_Oxase/DH_mid-dom_sf"/>
</dbReference>
<evidence type="ECO:0000259" key="9">
    <source>
        <dbReference type="Pfam" id="PF21263"/>
    </source>
</evidence>
<dbReference type="InterPro" id="IPR013786">
    <property type="entry name" value="AcylCoA_DH/ox_N"/>
</dbReference>
<organism evidence="10 11">
    <name type="scientific">Chengkuizengella axinellae</name>
    <dbReference type="NCBI Taxonomy" id="3064388"/>
    <lineage>
        <taxon>Bacteria</taxon>
        <taxon>Bacillati</taxon>
        <taxon>Bacillota</taxon>
        <taxon>Bacilli</taxon>
        <taxon>Bacillales</taxon>
        <taxon>Paenibacillaceae</taxon>
        <taxon>Chengkuizengella</taxon>
    </lineage>
</organism>
<accession>A0ABT9J5F4</accession>
<keyword evidence="5" id="KW-0560">Oxidoreductase</keyword>
<evidence type="ECO:0000259" key="6">
    <source>
        <dbReference type="Pfam" id="PF00441"/>
    </source>
</evidence>
<dbReference type="Gene3D" id="1.10.540.10">
    <property type="entry name" value="Acyl-CoA dehydrogenase/oxidase, N-terminal domain"/>
    <property type="match status" value="1"/>
</dbReference>
<evidence type="ECO:0000256" key="4">
    <source>
        <dbReference type="ARBA" id="ARBA00022827"/>
    </source>
</evidence>
<dbReference type="PROSITE" id="PS00072">
    <property type="entry name" value="ACYL_COA_DH_1"/>
    <property type="match status" value="1"/>
</dbReference>